<dbReference type="GO" id="GO:0004525">
    <property type="term" value="F:ribonuclease III activity"/>
    <property type="evidence" value="ECO:0007669"/>
    <property type="project" value="UniProtKB-EC"/>
</dbReference>
<dbReference type="InterPro" id="IPR011907">
    <property type="entry name" value="RNase_III"/>
</dbReference>
<evidence type="ECO:0000256" key="5">
    <source>
        <dbReference type="ARBA" id="ARBA00022759"/>
    </source>
</evidence>
<dbReference type="Gene3D" id="3.30.160.20">
    <property type="match status" value="1"/>
</dbReference>
<evidence type="ECO:0000256" key="1">
    <source>
        <dbReference type="ARBA" id="ARBA00000109"/>
    </source>
</evidence>
<keyword evidence="8" id="KW-0460">Magnesium</keyword>
<reference evidence="11 12" key="1">
    <citation type="submission" date="2020-05" db="EMBL/GenBank/DDBJ databases">
        <title>Thioclava electrotropha strain Elox9 finished genome.</title>
        <authorList>
            <person name="Rowe A.R."/>
            <person name="Wilbanks E.G."/>
        </authorList>
    </citation>
    <scope>NUCLEOTIDE SEQUENCE [LARGE SCALE GENOMIC DNA]</scope>
    <source>
        <strain evidence="11 12">Elox9</strain>
    </source>
</reference>
<keyword evidence="6 8" id="KW-0378">Hydrolase</keyword>
<dbReference type="InterPro" id="IPR000999">
    <property type="entry name" value="RNase_III_dom"/>
</dbReference>
<feature type="domain" description="RNase III" evidence="10">
    <location>
        <begin position="7"/>
        <end position="132"/>
    </location>
</feature>
<dbReference type="PANTHER" id="PTHR11207:SF0">
    <property type="entry name" value="RIBONUCLEASE 3"/>
    <property type="match status" value="1"/>
</dbReference>
<keyword evidence="8" id="KW-0699">rRNA-binding</keyword>
<evidence type="ECO:0000259" key="10">
    <source>
        <dbReference type="PROSITE" id="PS50142"/>
    </source>
</evidence>
<comment type="similarity">
    <text evidence="2">Belongs to the ribonuclease III family.</text>
</comment>
<dbReference type="NCBIfam" id="TIGR02191">
    <property type="entry name" value="RNaseIII"/>
    <property type="match status" value="1"/>
</dbReference>
<dbReference type="EMBL" id="CP053562">
    <property type="protein sequence ID" value="QPZ92747.1"/>
    <property type="molecule type" value="Genomic_DNA"/>
</dbReference>
<dbReference type="CDD" id="cd10845">
    <property type="entry name" value="DSRM_RNAse_III_family"/>
    <property type="match status" value="1"/>
</dbReference>
<evidence type="ECO:0000256" key="6">
    <source>
        <dbReference type="ARBA" id="ARBA00022801"/>
    </source>
</evidence>
<evidence type="ECO:0000259" key="9">
    <source>
        <dbReference type="PROSITE" id="PS50137"/>
    </source>
</evidence>
<dbReference type="Gene3D" id="1.10.1520.10">
    <property type="entry name" value="Ribonuclease III domain"/>
    <property type="match status" value="1"/>
</dbReference>
<dbReference type="InterPro" id="IPR014720">
    <property type="entry name" value="dsRBD_dom"/>
</dbReference>
<feature type="domain" description="DRBM" evidence="9">
    <location>
        <begin position="157"/>
        <end position="226"/>
    </location>
</feature>
<dbReference type="PROSITE" id="PS50137">
    <property type="entry name" value="DS_RBD"/>
    <property type="match status" value="1"/>
</dbReference>
<protein>
    <recommendedName>
        <fullName evidence="8">Ribonuclease 3</fullName>
        <ecNumber evidence="8">3.1.26.3</ecNumber>
    </recommendedName>
    <alternativeName>
        <fullName evidence="8">Ribonuclease III</fullName>
        <shortName evidence="8">RNase III</shortName>
    </alternativeName>
</protein>
<dbReference type="PANTHER" id="PTHR11207">
    <property type="entry name" value="RIBONUCLEASE III"/>
    <property type="match status" value="1"/>
</dbReference>
<comment type="subunit">
    <text evidence="8">Homodimer.</text>
</comment>
<evidence type="ECO:0000256" key="8">
    <source>
        <dbReference type="HAMAP-Rule" id="MF_00104"/>
    </source>
</evidence>
<feature type="binding site" evidence="8">
    <location>
        <position position="118"/>
    </location>
    <ligand>
        <name>Mg(2+)</name>
        <dbReference type="ChEBI" id="CHEBI:18420"/>
    </ligand>
</feature>
<keyword evidence="3 8" id="KW-0507">mRNA processing</keyword>
<organism evidence="11 12">
    <name type="scientific">Thioclava electrotropha</name>
    <dbReference type="NCBI Taxonomy" id="1549850"/>
    <lineage>
        <taxon>Bacteria</taxon>
        <taxon>Pseudomonadati</taxon>
        <taxon>Pseudomonadota</taxon>
        <taxon>Alphaproteobacteria</taxon>
        <taxon>Rhodobacterales</taxon>
        <taxon>Paracoccaceae</taxon>
        <taxon>Thioclava</taxon>
    </lineage>
</organism>
<dbReference type="SMART" id="SM00358">
    <property type="entry name" value="DSRM"/>
    <property type="match status" value="1"/>
</dbReference>
<evidence type="ECO:0000313" key="12">
    <source>
        <dbReference type="Proteomes" id="UP000192422"/>
    </source>
</evidence>
<keyword evidence="4 8" id="KW-0540">Nuclease</keyword>
<name>A0ABX6YYZ8_9RHOB</name>
<evidence type="ECO:0000256" key="3">
    <source>
        <dbReference type="ARBA" id="ARBA00022664"/>
    </source>
</evidence>
<dbReference type="SUPFAM" id="SSF69065">
    <property type="entry name" value="RNase III domain-like"/>
    <property type="match status" value="1"/>
</dbReference>
<evidence type="ECO:0000256" key="4">
    <source>
        <dbReference type="ARBA" id="ARBA00022722"/>
    </source>
</evidence>
<dbReference type="CDD" id="cd00593">
    <property type="entry name" value="RIBOc"/>
    <property type="match status" value="1"/>
</dbReference>
<dbReference type="RefSeq" id="WP_083077997.1">
    <property type="nucleotide sequence ID" value="NZ_CP053562.1"/>
</dbReference>
<accession>A0ABX6YYZ8</accession>
<dbReference type="InterPro" id="IPR036389">
    <property type="entry name" value="RNase_III_sf"/>
</dbReference>
<gene>
    <name evidence="8 11" type="primary">rnc</name>
    <name evidence="11" type="ORF">AKL02_018835</name>
</gene>
<comment type="function">
    <text evidence="8">Digests double-stranded RNA. Involved in the processing of primary rRNA transcript to yield the immediate precursors to the large and small rRNAs (23S and 16S). Processes some mRNAs, and tRNAs when they are encoded in the rRNA operon. Processes pre-crRNA and tracrRNA of type II CRISPR loci if present in the organism.</text>
</comment>
<comment type="cofactor">
    <cofactor evidence="8">
        <name>Mg(2+)</name>
        <dbReference type="ChEBI" id="CHEBI:18420"/>
    </cofactor>
</comment>
<feature type="binding site" evidence="8">
    <location>
        <position position="121"/>
    </location>
    <ligand>
        <name>Mg(2+)</name>
        <dbReference type="ChEBI" id="CHEBI:18420"/>
    </ligand>
</feature>
<sequence>MKLSAEIKAFEQRLGHKFKRPELLARALTHSSISTPTRPDNQRLEFLGDRVLGLVMAEALFLGDRAASEGQMAPRFNALVRKEACADIARKIDLGAVLKLGRSEMMTGGRRKLALLGDAMEAVIAAVYLDGGFDAAKVLILRLWEDRLDSVEEDARDPKTALQEWAQARGLPPPRYEIIHREGPDHAPNFTVQVTLENGARETAKAGSKRQGEMTAAKTLLKRLEDGAEG</sequence>
<keyword evidence="8" id="KW-0819">tRNA processing</keyword>
<evidence type="ECO:0000313" key="11">
    <source>
        <dbReference type="EMBL" id="QPZ92747.1"/>
    </source>
</evidence>
<dbReference type="Pfam" id="PF00035">
    <property type="entry name" value="dsrm"/>
    <property type="match status" value="1"/>
</dbReference>
<keyword evidence="7 8" id="KW-0694">RNA-binding</keyword>
<keyword evidence="12" id="KW-1185">Reference proteome</keyword>
<dbReference type="HAMAP" id="MF_00104">
    <property type="entry name" value="RNase_III"/>
    <property type="match status" value="1"/>
</dbReference>
<keyword evidence="8" id="KW-0698">rRNA processing</keyword>
<proteinExistence type="inferred from homology"/>
<evidence type="ECO:0000256" key="2">
    <source>
        <dbReference type="ARBA" id="ARBA00010183"/>
    </source>
</evidence>
<keyword evidence="5 8" id="KW-0255">Endonuclease</keyword>
<dbReference type="Pfam" id="PF14622">
    <property type="entry name" value="Ribonucleas_3_3"/>
    <property type="match status" value="1"/>
</dbReference>
<comment type="catalytic activity">
    <reaction evidence="1 8">
        <text>Endonucleolytic cleavage to 5'-phosphomonoester.</text>
        <dbReference type="EC" id="3.1.26.3"/>
    </reaction>
</comment>
<keyword evidence="8" id="KW-0479">Metal-binding</keyword>
<dbReference type="EC" id="3.1.26.3" evidence="8"/>
<dbReference type="Proteomes" id="UP000192422">
    <property type="component" value="Chromosome"/>
</dbReference>
<feature type="active site" evidence="8">
    <location>
        <position position="49"/>
    </location>
</feature>
<dbReference type="PROSITE" id="PS00517">
    <property type="entry name" value="RNASE_3_1"/>
    <property type="match status" value="1"/>
</dbReference>
<feature type="binding site" evidence="8">
    <location>
        <position position="45"/>
    </location>
    <ligand>
        <name>Mg(2+)</name>
        <dbReference type="ChEBI" id="CHEBI:18420"/>
    </ligand>
</feature>
<comment type="subcellular location">
    <subcellularLocation>
        <location evidence="8">Cytoplasm</location>
    </subcellularLocation>
</comment>
<evidence type="ECO:0000256" key="7">
    <source>
        <dbReference type="ARBA" id="ARBA00022884"/>
    </source>
</evidence>
<dbReference type="SUPFAM" id="SSF54768">
    <property type="entry name" value="dsRNA-binding domain-like"/>
    <property type="match status" value="1"/>
</dbReference>
<feature type="active site" evidence="8">
    <location>
        <position position="121"/>
    </location>
</feature>
<keyword evidence="8" id="KW-0963">Cytoplasm</keyword>
<dbReference type="SMART" id="SM00535">
    <property type="entry name" value="RIBOc"/>
    <property type="match status" value="1"/>
</dbReference>
<dbReference type="PROSITE" id="PS50142">
    <property type="entry name" value="RNASE_3_2"/>
    <property type="match status" value="1"/>
</dbReference>